<reference evidence="3 4" key="2">
    <citation type="submission" date="2019-07" db="EMBL/GenBank/DDBJ databases">
        <authorList>
            <person name="Huang Y."/>
        </authorList>
    </citation>
    <scope>NUCLEOTIDE SEQUENCE [LARGE SCALE GENOMIC DNA]</scope>
    <source>
        <strain evidence="3 4">HY188</strain>
    </source>
</reference>
<protein>
    <submittedName>
        <fullName evidence="3">Nuclear transport factor 2 family protein</fullName>
    </submittedName>
</protein>
<evidence type="ECO:0000313" key="4">
    <source>
        <dbReference type="Proteomes" id="UP000317344"/>
    </source>
</evidence>
<dbReference type="InterPro" id="IPR032710">
    <property type="entry name" value="NTF2-like_dom_sf"/>
</dbReference>
<evidence type="ECO:0000259" key="2">
    <source>
        <dbReference type="Pfam" id="PF13577"/>
    </source>
</evidence>
<organism evidence="3 4">
    <name type="scientific">Tomitella fengzijianii</name>
    <dbReference type="NCBI Taxonomy" id="2597660"/>
    <lineage>
        <taxon>Bacteria</taxon>
        <taxon>Bacillati</taxon>
        <taxon>Actinomycetota</taxon>
        <taxon>Actinomycetes</taxon>
        <taxon>Mycobacteriales</taxon>
        <taxon>Tomitella</taxon>
    </lineage>
</organism>
<dbReference type="EMBL" id="CP041765">
    <property type="protein sequence ID" value="QDQ97030.1"/>
    <property type="molecule type" value="Genomic_DNA"/>
</dbReference>
<evidence type="ECO:0000313" key="3">
    <source>
        <dbReference type="EMBL" id="QDQ97030.1"/>
    </source>
</evidence>
<feature type="region of interest" description="Disordered" evidence="1">
    <location>
        <begin position="1"/>
        <end position="29"/>
    </location>
</feature>
<dbReference type="OrthoDB" id="4941530at2"/>
<dbReference type="Proteomes" id="UP000317344">
    <property type="component" value="Chromosome"/>
</dbReference>
<evidence type="ECO:0000256" key="1">
    <source>
        <dbReference type="SAM" id="MobiDB-lite"/>
    </source>
</evidence>
<proteinExistence type="predicted"/>
<keyword evidence="4" id="KW-1185">Reference proteome</keyword>
<name>A0A516X1Y8_9ACTN</name>
<feature type="domain" description="SnoaL-like" evidence="2">
    <location>
        <begin position="37"/>
        <end position="157"/>
    </location>
</feature>
<reference evidence="3 4" key="1">
    <citation type="submission" date="2019-07" db="EMBL/GenBank/DDBJ databases">
        <title>Tomitella cavernea sp. nov., an actinomycete isolated from soil.</title>
        <authorList>
            <person name="Cheng J."/>
        </authorList>
    </citation>
    <scope>NUCLEOTIDE SEQUENCE [LARGE SCALE GENOMIC DNA]</scope>
    <source>
        <strain evidence="3 4">HY188</strain>
    </source>
</reference>
<dbReference type="Gene3D" id="3.10.450.50">
    <property type="match status" value="1"/>
</dbReference>
<gene>
    <name evidence="3" type="ORF">FO059_06385</name>
</gene>
<sequence>MAPRAGQAVRWNRRTDTSPQEQHVTNAAPADPALANLVAIEEIKRLKHRYLRCLDGKDWEPFSETLAPAITAKYGKYTFDDRDALVAFMRKHMGRKEMLTEHFAAHPEVTVDGDTAHGYWHLSDTVLIPSQGVMLRGAAVYDDDYARGEDGRWRITRTGYERTYEYVVKLEDLPSFAVTANKWA</sequence>
<dbReference type="KEGG" id="toy:FO059_06385"/>
<dbReference type="AlphaFoldDB" id="A0A516X1Y8"/>
<dbReference type="SUPFAM" id="SSF54427">
    <property type="entry name" value="NTF2-like"/>
    <property type="match status" value="1"/>
</dbReference>
<accession>A0A516X1Y8</accession>
<dbReference type="Pfam" id="PF13577">
    <property type="entry name" value="SnoaL_4"/>
    <property type="match status" value="1"/>
</dbReference>
<dbReference type="InterPro" id="IPR037401">
    <property type="entry name" value="SnoaL-like"/>
</dbReference>